<comment type="similarity">
    <text evidence="1 6">Belongs to the peptidase S8 family.</text>
</comment>
<dbReference type="InterPro" id="IPR023828">
    <property type="entry name" value="Peptidase_S8_Ser-AS"/>
</dbReference>
<organism evidence="14 15">
    <name type="scientific">Saccharospirillum salsuginis</name>
    <dbReference type="NCBI Taxonomy" id="418750"/>
    <lineage>
        <taxon>Bacteria</taxon>
        <taxon>Pseudomonadati</taxon>
        <taxon>Pseudomonadota</taxon>
        <taxon>Gammaproteobacteria</taxon>
        <taxon>Oceanospirillales</taxon>
        <taxon>Saccharospirillaceae</taxon>
        <taxon>Saccharospirillum</taxon>
    </lineage>
</organism>
<keyword evidence="4 6" id="KW-0720">Serine protease</keyword>
<dbReference type="InterPro" id="IPR010259">
    <property type="entry name" value="S8pro/Inhibitor_I9"/>
</dbReference>
<name>A0A918KLA1_9GAMM</name>
<accession>A0A918KLA1</accession>
<feature type="active site" description="Charge relay system" evidence="5 6">
    <location>
        <position position="356"/>
    </location>
</feature>
<evidence type="ECO:0000259" key="9">
    <source>
        <dbReference type="Pfam" id="PF00082"/>
    </source>
</evidence>
<keyword evidence="3 6" id="KW-0378">Hydrolase</keyword>
<dbReference type="InterPro" id="IPR045051">
    <property type="entry name" value="SBT"/>
</dbReference>
<dbReference type="GO" id="GO:0006508">
    <property type="term" value="P:proteolysis"/>
    <property type="evidence" value="ECO:0007669"/>
    <property type="project" value="UniProtKB-KW"/>
</dbReference>
<reference evidence="14" key="2">
    <citation type="submission" date="2020-09" db="EMBL/GenBank/DDBJ databases">
        <authorList>
            <person name="Sun Q."/>
            <person name="Kim S."/>
        </authorList>
    </citation>
    <scope>NUCLEOTIDE SEQUENCE</scope>
    <source>
        <strain evidence="14">KCTC 22169</strain>
    </source>
</reference>
<keyword evidence="7" id="KW-0812">Transmembrane</keyword>
<keyword evidence="7" id="KW-1133">Transmembrane helix</keyword>
<feature type="active site" description="Charge relay system" evidence="5 6">
    <location>
        <position position="288"/>
    </location>
</feature>
<dbReference type="PANTHER" id="PTHR10795">
    <property type="entry name" value="PROPROTEIN CONVERTASE SUBTILISIN/KEXIN"/>
    <property type="match status" value="1"/>
</dbReference>
<dbReference type="InterPro" id="IPR007280">
    <property type="entry name" value="Peptidase_C_arc/bac"/>
</dbReference>
<dbReference type="InterPro" id="IPR034197">
    <property type="entry name" value="Peptidases_S8_3"/>
</dbReference>
<dbReference type="CDD" id="cd04852">
    <property type="entry name" value="Peptidases_S8_3"/>
    <property type="match status" value="1"/>
</dbReference>
<evidence type="ECO:0008006" key="16">
    <source>
        <dbReference type="Google" id="ProtNLM"/>
    </source>
</evidence>
<dbReference type="InterPro" id="IPR041469">
    <property type="entry name" value="Subtilisin-like_FN3"/>
</dbReference>
<feature type="transmembrane region" description="Helical" evidence="7">
    <location>
        <begin position="242"/>
        <end position="264"/>
    </location>
</feature>
<reference evidence="14" key="1">
    <citation type="journal article" date="2014" name="Int. J. Syst. Evol. Microbiol.">
        <title>Complete genome sequence of Corynebacterium casei LMG S-19264T (=DSM 44701T), isolated from a smear-ripened cheese.</title>
        <authorList>
            <consortium name="US DOE Joint Genome Institute (JGI-PGF)"/>
            <person name="Walter F."/>
            <person name="Albersmeier A."/>
            <person name="Kalinowski J."/>
            <person name="Ruckert C."/>
        </authorList>
    </citation>
    <scope>NUCLEOTIDE SEQUENCE</scope>
    <source>
        <strain evidence="14">KCTC 22169</strain>
    </source>
</reference>
<evidence type="ECO:0000313" key="14">
    <source>
        <dbReference type="EMBL" id="GGX65220.1"/>
    </source>
</evidence>
<evidence type="ECO:0000256" key="6">
    <source>
        <dbReference type="PROSITE-ProRule" id="PRU01240"/>
    </source>
</evidence>
<evidence type="ECO:0000259" key="13">
    <source>
        <dbReference type="Pfam" id="PF17766"/>
    </source>
</evidence>
<evidence type="ECO:0000256" key="2">
    <source>
        <dbReference type="ARBA" id="ARBA00022670"/>
    </source>
</evidence>
<evidence type="ECO:0000256" key="5">
    <source>
        <dbReference type="PIRSR" id="PIRSR615500-1"/>
    </source>
</evidence>
<dbReference type="SUPFAM" id="SSF52743">
    <property type="entry name" value="Subtilisin-like"/>
    <property type="match status" value="1"/>
</dbReference>
<keyword evidence="15" id="KW-1185">Reference proteome</keyword>
<evidence type="ECO:0000256" key="1">
    <source>
        <dbReference type="ARBA" id="ARBA00011073"/>
    </source>
</evidence>
<feature type="domain" description="Peptidase C-terminal archaeal/bacterial" evidence="11">
    <location>
        <begin position="938"/>
        <end position="1001"/>
    </location>
</feature>
<evidence type="ECO:0000256" key="3">
    <source>
        <dbReference type="ARBA" id="ARBA00022801"/>
    </source>
</evidence>
<feature type="chain" id="PRO_5038102181" description="PA domain-containing protein" evidence="8">
    <location>
        <begin position="37"/>
        <end position="1090"/>
    </location>
</feature>
<dbReference type="InterPro" id="IPR036852">
    <property type="entry name" value="Peptidase_S8/S53_dom_sf"/>
</dbReference>
<sequence>MSTTIRKVRGRLRHTASTALITAGLSLSLLTPTAWADAEVTEKNTTTQRNVIEKTLKSDRSEVSAFRSFSMMAEPRERYIITGQDPSIASYRGGINGYEATSTEGRASLDVRAPAARDYGQYLEVSQTKLLQRMSMTLGRSVEPVDQFHTAVNAIVVELTEAEAQQLASLKGIRTIEKDEIRHLNRAEGETLAYAMPGSESGNNQGTPLWLMSLAAVLVLTLALVGWALFTGRLNRRNGLMVSLLGTLGLAGCFWEGGFAWIGAPEIWRGVGGMDGTRGEGVVVGVIDTGINPISESFAEVGGDGYKHTNPKDKYLGVCDPANDSYDPEFPCNDKLIGAWGHPLVNDGTPRDMDGHGSHTAGTSAGNIVYGATVTAPTGFSVTKDIAGVAPHANVIAYSVCGEAGCYLSSILFAINQAIEDGVDVINYSIGGGSSDPWGDSDSLAYLSAMDAGIFVATSAGNSGPDFATLGSPADAPWTTAVAASSHNYFYKNSVADLTGGATTPPADIIGQSITPGYGPAPIIDAADYGNPLCLPDQFTGKFDGEIVLCDAGEIARVAKGENVAANGGGALILTRPPTTPDGSGYLEADTHVIPATHITYSDAEVLRDWLASGIDHQGRITGTETVQADEYADVLAYFSSRGVNPAVPSVVKPNITAPGRAIFAAFHEGYSDAEQDYNIIQGTSMSSPHIAGSGALLTALHPDWTPMQIQSAMMTTSLLEHYKEDGTTQADPFDMGAGRIDLPQAAQAALVLDETLENFLAADPLAGGDPADLNLAGIGQANCVVTCSWTRTVTNVSGKYTYWKAVRAENYDVTPKYFRLAPGASQELTITADASDAPIGNWQFAQLKLESMGKRTPDAHFPLALLPQLSNLPGAININAPLASDTVSLEDLKAVEITSADVQVTGLAPSSATESALVSDPTNGNPFDGFDPNVDGTFYFTVDVPAGATRFVAEITESASNDLDLFVGLGDTPGFGSLVDYAATGGALEYVNIENPSAGTMWVVVQNWEGGHTDPQPLTIHTAVVTGDEGNLYVDVPMSVPAGEPFDADIGFNLVGSEAGDRFYGSFSLGTDSSNPGNLGTVNIDLVRE</sequence>
<dbReference type="Pfam" id="PF17766">
    <property type="entry name" value="fn3_6"/>
    <property type="match status" value="1"/>
</dbReference>
<feature type="domain" description="Inhibitor I9" evidence="12">
    <location>
        <begin position="141"/>
        <end position="184"/>
    </location>
</feature>
<dbReference type="AlphaFoldDB" id="A0A918KLA1"/>
<evidence type="ECO:0000259" key="12">
    <source>
        <dbReference type="Pfam" id="PF05922"/>
    </source>
</evidence>
<dbReference type="RefSeq" id="WP_189611327.1">
    <property type="nucleotide sequence ID" value="NZ_BMXR01000009.1"/>
</dbReference>
<evidence type="ECO:0000256" key="4">
    <source>
        <dbReference type="ARBA" id="ARBA00022825"/>
    </source>
</evidence>
<feature type="transmembrane region" description="Helical" evidence="7">
    <location>
        <begin position="209"/>
        <end position="230"/>
    </location>
</feature>
<evidence type="ECO:0000313" key="15">
    <source>
        <dbReference type="Proteomes" id="UP000626148"/>
    </source>
</evidence>
<feature type="domain" description="PA" evidence="10">
    <location>
        <begin position="530"/>
        <end position="606"/>
    </location>
</feature>
<evidence type="ECO:0000256" key="8">
    <source>
        <dbReference type="SAM" id="SignalP"/>
    </source>
</evidence>
<dbReference type="EMBL" id="BMXR01000009">
    <property type="protein sequence ID" value="GGX65220.1"/>
    <property type="molecule type" value="Genomic_DNA"/>
</dbReference>
<dbReference type="InterPro" id="IPR003137">
    <property type="entry name" value="PA_domain"/>
</dbReference>
<keyword evidence="8" id="KW-0732">Signal</keyword>
<feature type="domain" description="Peptidase S8/S53" evidence="9">
    <location>
        <begin position="279"/>
        <end position="738"/>
    </location>
</feature>
<protein>
    <recommendedName>
        <fullName evidence="16">PA domain-containing protein</fullName>
    </recommendedName>
</protein>
<dbReference type="Proteomes" id="UP000626148">
    <property type="component" value="Unassembled WGS sequence"/>
</dbReference>
<dbReference type="Gene3D" id="2.60.120.380">
    <property type="match status" value="1"/>
</dbReference>
<dbReference type="InterPro" id="IPR000209">
    <property type="entry name" value="Peptidase_S8/S53_dom"/>
</dbReference>
<dbReference type="Pfam" id="PF00082">
    <property type="entry name" value="Peptidase_S8"/>
    <property type="match status" value="1"/>
</dbReference>
<evidence type="ECO:0000256" key="7">
    <source>
        <dbReference type="SAM" id="Phobius"/>
    </source>
</evidence>
<keyword evidence="7" id="KW-0472">Membrane</keyword>
<feature type="active site" description="Charge relay system" evidence="5 6">
    <location>
        <position position="685"/>
    </location>
</feature>
<dbReference type="PROSITE" id="PS51892">
    <property type="entry name" value="SUBTILASE"/>
    <property type="match status" value="1"/>
</dbReference>
<keyword evidence="2 6" id="KW-0645">Protease</keyword>
<evidence type="ECO:0000259" key="10">
    <source>
        <dbReference type="Pfam" id="PF02225"/>
    </source>
</evidence>
<dbReference type="Gene3D" id="3.50.30.30">
    <property type="match status" value="1"/>
</dbReference>
<comment type="caution">
    <text evidence="14">The sequence shown here is derived from an EMBL/GenBank/DDBJ whole genome shotgun (WGS) entry which is preliminary data.</text>
</comment>
<dbReference type="GO" id="GO:0004252">
    <property type="term" value="F:serine-type endopeptidase activity"/>
    <property type="evidence" value="ECO:0007669"/>
    <property type="project" value="UniProtKB-UniRule"/>
</dbReference>
<feature type="domain" description="Subtilisin-like protease fibronectin type-III" evidence="13">
    <location>
        <begin position="773"/>
        <end position="855"/>
    </location>
</feature>
<gene>
    <name evidence="14" type="ORF">GCM10007392_36360</name>
</gene>
<dbReference type="Pfam" id="PF05922">
    <property type="entry name" value="Inhibitor_I9"/>
    <property type="match status" value="1"/>
</dbReference>
<dbReference type="InterPro" id="IPR015500">
    <property type="entry name" value="Peptidase_S8_subtilisin-rel"/>
</dbReference>
<dbReference type="CDD" id="cd02120">
    <property type="entry name" value="PA_subtilisin_like"/>
    <property type="match status" value="1"/>
</dbReference>
<proteinExistence type="inferred from homology"/>
<dbReference type="PRINTS" id="PR00723">
    <property type="entry name" value="SUBTILISIN"/>
</dbReference>
<dbReference type="Pfam" id="PF02225">
    <property type="entry name" value="PA"/>
    <property type="match status" value="1"/>
</dbReference>
<evidence type="ECO:0000259" key="11">
    <source>
        <dbReference type="Pfam" id="PF04151"/>
    </source>
</evidence>
<dbReference type="Pfam" id="PF04151">
    <property type="entry name" value="PPC"/>
    <property type="match status" value="1"/>
</dbReference>
<dbReference type="Gene3D" id="3.40.50.200">
    <property type="entry name" value="Peptidase S8/S53 domain"/>
    <property type="match status" value="1"/>
</dbReference>
<feature type="signal peptide" evidence="8">
    <location>
        <begin position="1"/>
        <end position="36"/>
    </location>
</feature>
<dbReference type="PROSITE" id="PS00138">
    <property type="entry name" value="SUBTILASE_SER"/>
    <property type="match status" value="1"/>
</dbReference>